<proteinExistence type="predicted"/>
<gene>
    <name evidence="3" type="primary">yceA_1</name>
    <name evidence="3" type="ORF">NCTC10005_05516</name>
</gene>
<dbReference type="NCBIfam" id="NF001133">
    <property type="entry name" value="PRK00142.1-1"/>
    <property type="match status" value="1"/>
</dbReference>
<dbReference type="AlphaFoldDB" id="A0A377M4W9"/>
<protein>
    <submittedName>
        <fullName evidence="3">Protein YceA</fullName>
    </submittedName>
</protein>
<feature type="compositionally biased region" description="Basic and acidic residues" evidence="1">
    <location>
        <begin position="147"/>
        <end position="159"/>
    </location>
</feature>
<dbReference type="EMBL" id="UGJB01000004">
    <property type="protein sequence ID" value="STQ12721.1"/>
    <property type="molecule type" value="Genomic_DNA"/>
</dbReference>
<evidence type="ECO:0000313" key="4">
    <source>
        <dbReference type="Proteomes" id="UP000255106"/>
    </source>
</evidence>
<evidence type="ECO:0000259" key="2">
    <source>
        <dbReference type="PROSITE" id="PS50206"/>
    </source>
</evidence>
<evidence type="ECO:0000313" key="3">
    <source>
        <dbReference type="EMBL" id="STQ12721.1"/>
    </source>
</evidence>
<name>A0A377M4W9_ENTCL</name>
<evidence type="ECO:0000256" key="1">
    <source>
        <dbReference type="SAM" id="MobiDB-lite"/>
    </source>
</evidence>
<dbReference type="InterPro" id="IPR036873">
    <property type="entry name" value="Rhodanese-like_dom_sf"/>
</dbReference>
<dbReference type="SUPFAM" id="SSF52821">
    <property type="entry name" value="Rhodanese/Cell cycle control phosphatase"/>
    <property type="match status" value="1"/>
</dbReference>
<dbReference type="PANTHER" id="PTHR43846">
    <property type="entry name" value="UPF0176 PROTEIN YCEA"/>
    <property type="match status" value="1"/>
</dbReference>
<sequence>MEIPADTFREQLPKAVEMMQEHKDKKIVMYCTGGIRCEKASAWMKHNGFNKVWHIEGGIIEYARRAREQGLPVRFIGKNFVFDERMGERISEDVIAHCHQCGAPCDTHTNCKNDGCHLLFIQCPACAEKFNGCCSELCSEESMLPEEEQRRRRAGRENGNKIFNKSRGRLNTKLGIPDPE</sequence>
<feature type="region of interest" description="Disordered" evidence="1">
    <location>
        <begin position="146"/>
        <end position="180"/>
    </location>
</feature>
<dbReference type="PANTHER" id="PTHR43846:SF1">
    <property type="entry name" value="TRNA URIDINE(34) HYDROXYLASE"/>
    <property type="match status" value="1"/>
</dbReference>
<reference evidence="3 4" key="1">
    <citation type="submission" date="2018-06" db="EMBL/GenBank/DDBJ databases">
        <authorList>
            <consortium name="Pathogen Informatics"/>
            <person name="Doyle S."/>
        </authorList>
    </citation>
    <scope>NUCLEOTIDE SEQUENCE [LARGE SCALE GENOMIC DNA]</scope>
    <source>
        <strain evidence="3 4">NCTC10005</strain>
    </source>
</reference>
<dbReference type="Pfam" id="PF12368">
    <property type="entry name" value="Rhodanese_C"/>
    <property type="match status" value="1"/>
</dbReference>
<dbReference type="Proteomes" id="UP000255106">
    <property type="component" value="Unassembled WGS sequence"/>
</dbReference>
<dbReference type="InterPro" id="IPR001763">
    <property type="entry name" value="Rhodanese-like_dom"/>
</dbReference>
<feature type="domain" description="Rhodanese" evidence="2">
    <location>
        <begin position="3"/>
        <end position="71"/>
    </location>
</feature>
<dbReference type="InterPro" id="IPR022111">
    <property type="entry name" value="Rhodanese_C"/>
</dbReference>
<organism evidence="3 4">
    <name type="scientific">Enterobacter cloacae</name>
    <dbReference type="NCBI Taxonomy" id="550"/>
    <lineage>
        <taxon>Bacteria</taxon>
        <taxon>Pseudomonadati</taxon>
        <taxon>Pseudomonadota</taxon>
        <taxon>Gammaproteobacteria</taxon>
        <taxon>Enterobacterales</taxon>
        <taxon>Enterobacteriaceae</taxon>
        <taxon>Enterobacter</taxon>
        <taxon>Enterobacter cloacae complex</taxon>
    </lineage>
</organism>
<accession>A0A377M4W9</accession>
<dbReference type="PROSITE" id="PS50206">
    <property type="entry name" value="RHODANESE_3"/>
    <property type="match status" value="1"/>
</dbReference>
<dbReference type="Pfam" id="PF00581">
    <property type="entry name" value="Rhodanese"/>
    <property type="match status" value="1"/>
</dbReference>
<dbReference type="Gene3D" id="3.40.250.10">
    <property type="entry name" value="Rhodanese-like domain"/>
    <property type="match status" value="1"/>
</dbReference>